<gene>
    <name evidence="20" type="ORF">J4G33_06970</name>
</gene>
<keyword evidence="11 18" id="KW-0812">Transmembrane</keyword>
<keyword evidence="12 18" id="KW-0548">Nucleotidyltransferase</keyword>
<organism evidence="20 21">
    <name type="scientific">Actinotalea soli</name>
    <dbReference type="NCBI Taxonomy" id="2819234"/>
    <lineage>
        <taxon>Bacteria</taxon>
        <taxon>Bacillati</taxon>
        <taxon>Actinomycetota</taxon>
        <taxon>Actinomycetes</taxon>
        <taxon>Micrococcales</taxon>
        <taxon>Cellulomonadaceae</taxon>
        <taxon>Actinotalea</taxon>
    </lineage>
</organism>
<evidence type="ECO:0000256" key="2">
    <source>
        <dbReference type="ARBA" id="ARBA00004651"/>
    </source>
</evidence>
<comment type="caution">
    <text evidence="20">The sequence shown here is derived from an EMBL/GenBank/DDBJ whole genome shotgun (WGS) entry which is preliminary data.</text>
</comment>
<feature type="transmembrane region" description="Helical" evidence="19">
    <location>
        <begin position="195"/>
        <end position="215"/>
    </location>
</feature>
<evidence type="ECO:0000256" key="4">
    <source>
        <dbReference type="ARBA" id="ARBA00005189"/>
    </source>
</evidence>
<dbReference type="PROSITE" id="PS01315">
    <property type="entry name" value="CDS"/>
    <property type="match status" value="1"/>
</dbReference>
<dbReference type="PANTHER" id="PTHR46382:SF1">
    <property type="entry name" value="PHOSPHATIDATE CYTIDYLYLTRANSFERASE"/>
    <property type="match status" value="1"/>
</dbReference>
<evidence type="ECO:0000256" key="5">
    <source>
        <dbReference type="ARBA" id="ARBA00010185"/>
    </source>
</evidence>
<evidence type="ECO:0000256" key="9">
    <source>
        <dbReference type="ARBA" id="ARBA00022516"/>
    </source>
</evidence>
<dbReference type="GO" id="GO:0004605">
    <property type="term" value="F:phosphatidate cytidylyltransferase activity"/>
    <property type="evidence" value="ECO:0007669"/>
    <property type="project" value="UniProtKB-EC"/>
</dbReference>
<feature type="transmembrane region" description="Helical" evidence="19">
    <location>
        <begin position="269"/>
        <end position="288"/>
    </location>
</feature>
<feature type="transmembrane region" description="Helical" evidence="19">
    <location>
        <begin position="221"/>
        <end position="243"/>
    </location>
</feature>
<evidence type="ECO:0000256" key="8">
    <source>
        <dbReference type="ARBA" id="ARBA00022475"/>
    </source>
</evidence>
<feature type="transmembrane region" description="Helical" evidence="19">
    <location>
        <begin position="24"/>
        <end position="42"/>
    </location>
</feature>
<keyword evidence="17" id="KW-1208">Phospholipid metabolism</keyword>
<evidence type="ECO:0000256" key="15">
    <source>
        <dbReference type="ARBA" id="ARBA00023136"/>
    </source>
</evidence>
<dbReference type="Proteomes" id="UP000664209">
    <property type="component" value="Unassembled WGS sequence"/>
</dbReference>
<keyword evidence="15 19" id="KW-0472">Membrane</keyword>
<keyword evidence="9" id="KW-0444">Lipid biosynthesis</keyword>
<evidence type="ECO:0000256" key="19">
    <source>
        <dbReference type="SAM" id="Phobius"/>
    </source>
</evidence>
<evidence type="ECO:0000256" key="6">
    <source>
        <dbReference type="ARBA" id="ARBA00012487"/>
    </source>
</evidence>
<feature type="transmembrane region" description="Helical" evidence="19">
    <location>
        <begin position="72"/>
        <end position="92"/>
    </location>
</feature>
<name>A0A939LRW7_9CELL</name>
<comment type="pathway">
    <text evidence="3 18">Phospholipid metabolism; CDP-diacylglycerol biosynthesis; CDP-diacylglycerol from sn-glycerol 3-phosphate: step 3/3.</text>
</comment>
<dbReference type="EC" id="2.7.7.41" evidence="6 18"/>
<dbReference type="AlphaFoldDB" id="A0A939LRW7"/>
<sequence>MTELAGSDAATRGPAGAPRAGRNLPIAIAVGLALLAVVAGSLLWRKELFLLLAVLACGAALWELAQAFRRRGIHLPVLPLLVGTVGILVSSYTAGSEALVVAFMLTAGGVVVWRVLDGSGPAALRDAAAATFAAAYVPFMGGFVMLMLAEPDGARRVGLFILLAVSNDVGGYVAGVLAGRHPLAPSVSPKKSWEGLAGSLLLASVIGAVGMVWAFQASPLVGVAIGVAAVLTATLGDLAESLIKRDLELKDMGSLLPGHGGVLDRLDSMLLTAPLVYLVLLVALPVVGD</sequence>
<keyword evidence="14" id="KW-0443">Lipid metabolism</keyword>
<feature type="transmembrane region" description="Helical" evidence="19">
    <location>
        <begin position="128"/>
        <end position="148"/>
    </location>
</feature>
<evidence type="ECO:0000256" key="16">
    <source>
        <dbReference type="ARBA" id="ARBA00023209"/>
    </source>
</evidence>
<comment type="similarity">
    <text evidence="5 18">Belongs to the CDS family.</text>
</comment>
<evidence type="ECO:0000256" key="13">
    <source>
        <dbReference type="ARBA" id="ARBA00022989"/>
    </source>
</evidence>
<feature type="transmembrane region" description="Helical" evidence="19">
    <location>
        <begin position="160"/>
        <end position="183"/>
    </location>
</feature>
<dbReference type="Pfam" id="PF01148">
    <property type="entry name" value="CTP_transf_1"/>
    <property type="match status" value="1"/>
</dbReference>
<feature type="transmembrane region" description="Helical" evidence="19">
    <location>
        <begin position="48"/>
        <end position="65"/>
    </location>
</feature>
<keyword evidence="8" id="KW-1003">Cell membrane</keyword>
<accession>A0A939LRW7</accession>
<keyword evidence="10 18" id="KW-0808">Transferase</keyword>
<evidence type="ECO:0000313" key="21">
    <source>
        <dbReference type="Proteomes" id="UP000664209"/>
    </source>
</evidence>
<dbReference type="RefSeq" id="WP_208055241.1">
    <property type="nucleotide sequence ID" value="NZ_JAGEMK010000003.1"/>
</dbReference>
<evidence type="ECO:0000256" key="18">
    <source>
        <dbReference type="RuleBase" id="RU003938"/>
    </source>
</evidence>
<evidence type="ECO:0000256" key="7">
    <source>
        <dbReference type="ARBA" id="ARBA00019373"/>
    </source>
</evidence>
<evidence type="ECO:0000256" key="10">
    <source>
        <dbReference type="ARBA" id="ARBA00022679"/>
    </source>
</evidence>
<dbReference type="EMBL" id="JAGEMK010000003">
    <property type="protein sequence ID" value="MBO1751545.1"/>
    <property type="molecule type" value="Genomic_DNA"/>
</dbReference>
<evidence type="ECO:0000256" key="12">
    <source>
        <dbReference type="ARBA" id="ARBA00022695"/>
    </source>
</evidence>
<comment type="subcellular location">
    <subcellularLocation>
        <location evidence="2">Cell membrane</location>
        <topology evidence="2">Multi-pass membrane protein</topology>
    </subcellularLocation>
</comment>
<keyword evidence="16" id="KW-0594">Phospholipid biosynthesis</keyword>
<proteinExistence type="inferred from homology"/>
<dbReference type="GO" id="GO:0005886">
    <property type="term" value="C:plasma membrane"/>
    <property type="evidence" value="ECO:0007669"/>
    <property type="project" value="UniProtKB-SubCell"/>
</dbReference>
<reference evidence="20" key="1">
    <citation type="submission" date="2021-03" db="EMBL/GenBank/DDBJ databases">
        <title>Actinotalea soli sp. nov., isolated from soil.</title>
        <authorList>
            <person name="Ping W."/>
            <person name="Zhang J."/>
        </authorList>
    </citation>
    <scope>NUCLEOTIDE SEQUENCE</scope>
    <source>
        <strain evidence="20">BY-33</strain>
    </source>
</reference>
<protein>
    <recommendedName>
        <fullName evidence="7 18">Phosphatidate cytidylyltransferase</fullName>
        <ecNumber evidence="6 18">2.7.7.41</ecNumber>
    </recommendedName>
</protein>
<evidence type="ECO:0000256" key="11">
    <source>
        <dbReference type="ARBA" id="ARBA00022692"/>
    </source>
</evidence>
<comment type="pathway">
    <text evidence="4">Lipid metabolism.</text>
</comment>
<evidence type="ECO:0000256" key="14">
    <source>
        <dbReference type="ARBA" id="ARBA00023098"/>
    </source>
</evidence>
<evidence type="ECO:0000256" key="17">
    <source>
        <dbReference type="ARBA" id="ARBA00023264"/>
    </source>
</evidence>
<evidence type="ECO:0000256" key="1">
    <source>
        <dbReference type="ARBA" id="ARBA00001698"/>
    </source>
</evidence>
<dbReference type="GO" id="GO:0016024">
    <property type="term" value="P:CDP-diacylglycerol biosynthetic process"/>
    <property type="evidence" value="ECO:0007669"/>
    <property type="project" value="TreeGrafter"/>
</dbReference>
<evidence type="ECO:0000313" key="20">
    <source>
        <dbReference type="EMBL" id="MBO1751545.1"/>
    </source>
</evidence>
<dbReference type="InterPro" id="IPR000374">
    <property type="entry name" value="PC_trans"/>
</dbReference>
<keyword evidence="21" id="KW-1185">Reference proteome</keyword>
<keyword evidence="13 19" id="KW-1133">Transmembrane helix</keyword>
<comment type="catalytic activity">
    <reaction evidence="1 18">
        <text>a 1,2-diacyl-sn-glycero-3-phosphate + CTP + H(+) = a CDP-1,2-diacyl-sn-glycerol + diphosphate</text>
        <dbReference type="Rhea" id="RHEA:16229"/>
        <dbReference type="ChEBI" id="CHEBI:15378"/>
        <dbReference type="ChEBI" id="CHEBI:33019"/>
        <dbReference type="ChEBI" id="CHEBI:37563"/>
        <dbReference type="ChEBI" id="CHEBI:58332"/>
        <dbReference type="ChEBI" id="CHEBI:58608"/>
        <dbReference type="EC" id="2.7.7.41"/>
    </reaction>
</comment>
<evidence type="ECO:0000256" key="3">
    <source>
        <dbReference type="ARBA" id="ARBA00005119"/>
    </source>
</evidence>
<dbReference type="PANTHER" id="PTHR46382">
    <property type="entry name" value="PHOSPHATIDATE CYTIDYLYLTRANSFERASE"/>
    <property type="match status" value="1"/>
</dbReference>